<dbReference type="EMBL" id="JAOPHQ010001721">
    <property type="protein sequence ID" value="KAK0149728.1"/>
    <property type="molecule type" value="Genomic_DNA"/>
</dbReference>
<dbReference type="Gene3D" id="3.40.220.10">
    <property type="entry name" value="Leucine Aminopeptidase, subunit E, domain 1"/>
    <property type="match status" value="2"/>
</dbReference>
<evidence type="ECO:0000259" key="6">
    <source>
        <dbReference type="PROSITE" id="PS51154"/>
    </source>
</evidence>
<keyword evidence="8" id="KW-1185">Reference proteome</keyword>
<dbReference type="Proteomes" id="UP001174136">
    <property type="component" value="Unassembled WGS sequence"/>
</dbReference>
<evidence type="ECO:0000256" key="5">
    <source>
        <dbReference type="ARBA" id="ARBA00023242"/>
    </source>
</evidence>
<keyword evidence="5" id="KW-0539">Nucleus</keyword>
<dbReference type="InterPro" id="IPR052056">
    <property type="entry name" value="Mono-ARTD/PARP"/>
</dbReference>
<comment type="subcellular location">
    <subcellularLocation>
        <location evidence="1">Nucleus</location>
    </subcellularLocation>
</comment>
<dbReference type="GO" id="GO:0070212">
    <property type="term" value="P:protein poly-ADP-ribosylation"/>
    <property type="evidence" value="ECO:0007669"/>
    <property type="project" value="TreeGrafter"/>
</dbReference>
<dbReference type="GO" id="GO:0003714">
    <property type="term" value="F:transcription corepressor activity"/>
    <property type="evidence" value="ECO:0007669"/>
    <property type="project" value="TreeGrafter"/>
</dbReference>
<keyword evidence="4" id="KW-0520">NAD</keyword>
<evidence type="ECO:0000256" key="3">
    <source>
        <dbReference type="ARBA" id="ARBA00022679"/>
    </source>
</evidence>
<evidence type="ECO:0000256" key="4">
    <source>
        <dbReference type="ARBA" id="ARBA00023027"/>
    </source>
</evidence>
<evidence type="ECO:0000313" key="8">
    <source>
        <dbReference type="Proteomes" id="UP001174136"/>
    </source>
</evidence>
<dbReference type="Pfam" id="PF23085">
    <property type="entry name" value="RRM_PARP14_3"/>
    <property type="match status" value="1"/>
</dbReference>
<dbReference type="GO" id="GO:0003950">
    <property type="term" value="F:NAD+ poly-ADP-ribosyltransferase activity"/>
    <property type="evidence" value="ECO:0007669"/>
    <property type="project" value="TreeGrafter"/>
</dbReference>
<feature type="domain" description="Macro" evidence="6">
    <location>
        <begin position="372"/>
        <end position="547"/>
    </location>
</feature>
<dbReference type="GO" id="GO:0005634">
    <property type="term" value="C:nucleus"/>
    <property type="evidence" value="ECO:0007669"/>
    <property type="project" value="UniProtKB-SubCell"/>
</dbReference>
<dbReference type="PROSITE" id="PS51154">
    <property type="entry name" value="MACRO"/>
    <property type="match status" value="2"/>
</dbReference>
<dbReference type="SUPFAM" id="SSF52949">
    <property type="entry name" value="Macro domain-like"/>
    <property type="match status" value="2"/>
</dbReference>
<gene>
    <name evidence="7" type="primary">Parp14_1</name>
    <name evidence="7" type="ORF">N1851_009517</name>
</gene>
<keyword evidence="2" id="KW-0328">Glycosyltransferase</keyword>
<dbReference type="Pfam" id="PF01661">
    <property type="entry name" value="Macro"/>
    <property type="match status" value="2"/>
</dbReference>
<sequence length="547" mass="60209">MNCDSVNGYHLLNVCLPLYCKIKFEMSSPAENNEFITCCKTNRMFLSKNLSVRPLEITAKVIVEDVSNIKQEDLLQYFGKKGWEVERITPNQREQSAIISFKMDTDVRGIINNKHNIGATLLKVFPFYDSLGTALYGKDRPVSKLMGNTRNNDQHSSKPIYQLQTSDGIDIVVCKADLCSYPVDAVVINSNENLKLDGGIGGAFAAAAGSCLQEECNTIILQRGQLKPGDSVITRSGGQLHCKKVIHVVGPQYDQSKHQRAVGQLRRAVKGSLELAEKNGCLSLAISAICANMGFPLNLCADTIIKVMKEHCDDRFGENTLKQIHFVSIDDRAVQALEAAVRENFGNQGTTYSQQSDTDRVLKSPHLEQKTNFSKPLETNVGLPIQLVKGNVEDSTTEVIVNVVGTDLDLGKGAVSKAILRAAGSKLQMLVSEQMKTGNIGDVIITSGCKLKSKMVFHTVVPSWDNQDNTREILRGIVEDCLNKAQQRGFTSITFPAIGTGNLGFPTDLAASVMIEEILKFKKQPRGLKTVDIVLYPKDRGTIQWVR</sequence>
<evidence type="ECO:0000256" key="2">
    <source>
        <dbReference type="ARBA" id="ARBA00022676"/>
    </source>
</evidence>
<name>A0AA47MZS3_MERPO</name>
<dbReference type="PANTHER" id="PTHR14453:SF70">
    <property type="entry name" value="PROTEIN MONO-ADP-RIBOSYLTRANSFERASE PARP9"/>
    <property type="match status" value="1"/>
</dbReference>
<dbReference type="GO" id="GO:1990404">
    <property type="term" value="F:NAD+-protein mono-ADP-ribosyltransferase activity"/>
    <property type="evidence" value="ECO:0007669"/>
    <property type="project" value="TreeGrafter"/>
</dbReference>
<organism evidence="7 8">
    <name type="scientific">Merluccius polli</name>
    <name type="common">Benguela hake</name>
    <name type="synonym">Merluccius cadenati</name>
    <dbReference type="NCBI Taxonomy" id="89951"/>
    <lineage>
        <taxon>Eukaryota</taxon>
        <taxon>Metazoa</taxon>
        <taxon>Chordata</taxon>
        <taxon>Craniata</taxon>
        <taxon>Vertebrata</taxon>
        <taxon>Euteleostomi</taxon>
        <taxon>Actinopterygii</taxon>
        <taxon>Neopterygii</taxon>
        <taxon>Teleostei</taxon>
        <taxon>Neoteleostei</taxon>
        <taxon>Acanthomorphata</taxon>
        <taxon>Zeiogadaria</taxon>
        <taxon>Gadariae</taxon>
        <taxon>Gadiformes</taxon>
        <taxon>Gadoidei</taxon>
        <taxon>Merlucciidae</taxon>
        <taxon>Merluccius</taxon>
    </lineage>
</organism>
<keyword evidence="3" id="KW-0808">Transferase</keyword>
<dbReference type="GO" id="GO:0005737">
    <property type="term" value="C:cytoplasm"/>
    <property type="evidence" value="ECO:0007669"/>
    <property type="project" value="TreeGrafter"/>
</dbReference>
<accession>A0AA47MZS3</accession>
<evidence type="ECO:0000313" key="7">
    <source>
        <dbReference type="EMBL" id="KAK0149728.1"/>
    </source>
</evidence>
<evidence type="ECO:0000256" key="1">
    <source>
        <dbReference type="ARBA" id="ARBA00004123"/>
    </source>
</evidence>
<reference evidence="7" key="1">
    <citation type="journal article" date="2023" name="Front. Mar. Sci.">
        <title>A new Merluccius polli reference genome to investigate the effects of global change in West African waters.</title>
        <authorList>
            <person name="Mateo J.L."/>
            <person name="Blanco-Fernandez C."/>
            <person name="Garcia-Vazquez E."/>
            <person name="Machado-Schiaffino G."/>
        </authorList>
    </citation>
    <scope>NUCLEOTIDE SEQUENCE</scope>
    <source>
        <strain evidence="7">C29</strain>
        <tissue evidence="7">Fin</tissue>
    </source>
</reference>
<dbReference type="SMART" id="SM00506">
    <property type="entry name" value="A1pp"/>
    <property type="match status" value="2"/>
</dbReference>
<proteinExistence type="predicted"/>
<dbReference type="GO" id="GO:0010629">
    <property type="term" value="P:negative regulation of gene expression"/>
    <property type="evidence" value="ECO:0007669"/>
    <property type="project" value="TreeGrafter"/>
</dbReference>
<protein>
    <submittedName>
        <fullName evidence="7">Poly [ADP-ribose] polymerase 14</fullName>
    </submittedName>
</protein>
<dbReference type="InterPro" id="IPR043472">
    <property type="entry name" value="Macro_dom-like"/>
</dbReference>
<dbReference type="InterPro" id="IPR002589">
    <property type="entry name" value="Macro_dom"/>
</dbReference>
<feature type="domain" description="Macro" evidence="6">
    <location>
        <begin position="158"/>
        <end position="345"/>
    </location>
</feature>
<dbReference type="AlphaFoldDB" id="A0AA47MZS3"/>
<comment type="caution">
    <text evidence="7">The sequence shown here is derived from an EMBL/GenBank/DDBJ whole genome shotgun (WGS) entry which is preliminary data.</text>
</comment>
<dbReference type="GO" id="GO:0044389">
    <property type="term" value="F:ubiquitin-like protein ligase binding"/>
    <property type="evidence" value="ECO:0007669"/>
    <property type="project" value="TreeGrafter"/>
</dbReference>
<dbReference type="Gene3D" id="3.30.70.330">
    <property type="match status" value="1"/>
</dbReference>
<dbReference type="GO" id="GO:0060335">
    <property type="term" value="P:positive regulation of type II interferon-mediated signaling pathway"/>
    <property type="evidence" value="ECO:0007669"/>
    <property type="project" value="TreeGrafter"/>
</dbReference>
<dbReference type="InterPro" id="IPR012677">
    <property type="entry name" value="Nucleotide-bd_a/b_plait_sf"/>
</dbReference>
<dbReference type="PANTHER" id="PTHR14453">
    <property type="entry name" value="PARP/ZINC FINGER CCCH TYPE DOMAIN CONTAINING PROTEIN"/>
    <property type="match status" value="1"/>
</dbReference>